<dbReference type="AlphaFoldDB" id="A0A9J6NY24"/>
<protein>
    <submittedName>
        <fullName evidence="1">DUF3867 family protein</fullName>
    </submittedName>
</protein>
<dbReference type="Pfam" id="PF12983">
    <property type="entry name" value="DUF3867"/>
    <property type="match status" value="1"/>
</dbReference>
<dbReference type="InterPro" id="IPR024218">
    <property type="entry name" value="DUF3867"/>
</dbReference>
<proteinExistence type="predicted"/>
<sequence>MSDIIDINQLRNKVSEKDVNEFREFIFGLYDKLAEGKLFVGDITEQMDKYADEKRIGEEKLCNLRQELINELTEEVGINIDEIEKQIDGDNINLDLGECSKQLNLSDKNINNISIRGVLKHRINNQVNDLIVILEENKGYILTEGKLDYDDKELKNIIENYKKNHNKREIEVIVLKEIDRFTY</sequence>
<evidence type="ECO:0000313" key="2">
    <source>
        <dbReference type="Proteomes" id="UP001056429"/>
    </source>
</evidence>
<reference evidence="1" key="1">
    <citation type="journal article" date="2021" name="mSystems">
        <title>Bacteria and Archaea Synergistically Convert Glycine Betaine to Biogenic Methane in the Formosa Cold Seep of the South China Sea.</title>
        <authorList>
            <person name="Li L."/>
            <person name="Zhang W."/>
            <person name="Zhang S."/>
            <person name="Song L."/>
            <person name="Sun Q."/>
            <person name="Zhang H."/>
            <person name="Xiang H."/>
            <person name="Dong X."/>
        </authorList>
    </citation>
    <scope>NUCLEOTIDE SEQUENCE</scope>
    <source>
        <strain evidence="1">ZWT</strain>
    </source>
</reference>
<comment type="caution">
    <text evidence="1">The sequence shown here is derived from an EMBL/GenBank/DDBJ whole genome shotgun (WGS) entry which is preliminary data.</text>
</comment>
<keyword evidence="2" id="KW-1185">Reference proteome</keyword>
<accession>A0A9J6NY24</accession>
<dbReference type="RefSeq" id="WP_250857398.1">
    <property type="nucleotide sequence ID" value="NZ_JAGSOJ010000001.1"/>
</dbReference>
<reference evidence="1" key="2">
    <citation type="submission" date="2021-04" db="EMBL/GenBank/DDBJ databases">
        <authorList>
            <person name="Dong X."/>
        </authorList>
    </citation>
    <scope>NUCLEOTIDE SEQUENCE</scope>
    <source>
        <strain evidence="1">ZWT</strain>
    </source>
</reference>
<name>A0A9J6NY24_9CLOT</name>
<gene>
    <name evidence="1" type="ORF">KDK92_02190</name>
</gene>
<organism evidence="1 2">
    <name type="scientific">Oceanirhabdus seepicola</name>
    <dbReference type="NCBI Taxonomy" id="2828781"/>
    <lineage>
        <taxon>Bacteria</taxon>
        <taxon>Bacillati</taxon>
        <taxon>Bacillota</taxon>
        <taxon>Clostridia</taxon>
        <taxon>Eubacteriales</taxon>
        <taxon>Clostridiaceae</taxon>
        <taxon>Oceanirhabdus</taxon>
    </lineage>
</organism>
<dbReference type="Proteomes" id="UP001056429">
    <property type="component" value="Unassembled WGS sequence"/>
</dbReference>
<dbReference type="EMBL" id="JAGSOJ010000001">
    <property type="protein sequence ID" value="MCM1988533.1"/>
    <property type="molecule type" value="Genomic_DNA"/>
</dbReference>
<evidence type="ECO:0000313" key="1">
    <source>
        <dbReference type="EMBL" id="MCM1988533.1"/>
    </source>
</evidence>